<feature type="compositionally biased region" description="Polar residues" evidence="1">
    <location>
        <begin position="123"/>
        <end position="139"/>
    </location>
</feature>
<gene>
    <name evidence="2" type="ORF">OUZ56_010311</name>
</gene>
<accession>A0ABR0AI63</accession>
<reference evidence="2 3" key="1">
    <citation type="journal article" date="2023" name="Nucleic Acids Res.">
        <title>The hologenome of Daphnia magna reveals possible DNA methylation and microbiome-mediated evolution of the host genome.</title>
        <authorList>
            <person name="Chaturvedi A."/>
            <person name="Li X."/>
            <person name="Dhandapani V."/>
            <person name="Marshall H."/>
            <person name="Kissane S."/>
            <person name="Cuenca-Cambronero M."/>
            <person name="Asole G."/>
            <person name="Calvet F."/>
            <person name="Ruiz-Romero M."/>
            <person name="Marangio P."/>
            <person name="Guigo R."/>
            <person name="Rago D."/>
            <person name="Mirbahai L."/>
            <person name="Eastwood N."/>
            <person name="Colbourne J.K."/>
            <person name="Zhou J."/>
            <person name="Mallon E."/>
            <person name="Orsini L."/>
        </authorList>
    </citation>
    <scope>NUCLEOTIDE SEQUENCE [LARGE SCALE GENOMIC DNA]</scope>
    <source>
        <strain evidence="2">LRV0_1</strain>
    </source>
</reference>
<dbReference type="EMBL" id="JAOYFB010000037">
    <property type="protein sequence ID" value="KAK4024817.1"/>
    <property type="molecule type" value="Genomic_DNA"/>
</dbReference>
<feature type="region of interest" description="Disordered" evidence="1">
    <location>
        <begin position="112"/>
        <end position="143"/>
    </location>
</feature>
<evidence type="ECO:0000256" key="1">
    <source>
        <dbReference type="SAM" id="MobiDB-lite"/>
    </source>
</evidence>
<sequence length="171" mass="18226">MSQAPGAMADLIQQLTTVNENAGPCAMSANGPAVTAVTPLYTITAPDRIDSAPTPVYSQNPPPDFGFGFRSYEALNSNCRTPRRVGKEMANVPRLNTGPRYEILGSQIARDFQDIRRRGNGNAGPTESGRQYDQSNPSEQLPDCSTLIPVQLADGKGEIIEDLVDGGACVS</sequence>
<dbReference type="Proteomes" id="UP001234178">
    <property type="component" value="Unassembled WGS sequence"/>
</dbReference>
<proteinExistence type="predicted"/>
<protein>
    <submittedName>
        <fullName evidence="2">Uncharacterized protein</fullName>
    </submittedName>
</protein>
<organism evidence="2 3">
    <name type="scientific">Daphnia magna</name>
    <dbReference type="NCBI Taxonomy" id="35525"/>
    <lineage>
        <taxon>Eukaryota</taxon>
        <taxon>Metazoa</taxon>
        <taxon>Ecdysozoa</taxon>
        <taxon>Arthropoda</taxon>
        <taxon>Crustacea</taxon>
        <taxon>Branchiopoda</taxon>
        <taxon>Diplostraca</taxon>
        <taxon>Cladocera</taxon>
        <taxon>Anomopoda</taxon>
        <taxon>Daphniidae</taxon>
        <taxon>Daphnia</taxon>
    </lineage>
</organism>
<evidence type="ECO:0000313" key="2">
    <source>
        <dbReference type="EMBL" id="KAK4024817.1"/>
    </source>
</evidence>
<evidence type="ECO:0000313" key="3">
    <source>
        <dbReference type="Proteomes" id="UP001234178"/>
    </source>
</evidence>
<comment type="caution">
    <text evidence="2">The sequence shown here is derived from an EMBL/GenBank/DDBJ whole genome shotgun (WGS) entry which is preliminary data.</text>
</comment>
<name>A0ABR0AI63_9CRUS</name>
<keyword evidence="3" id="KW-1185">Reference proteome</keyword>